<dbReference type="GO" id="GO:0071006">
    <property type="term" value="C:U2-type catalytic step 1 spliceosome"/>
    <property type="evidence" value="ECO:0007669"/>
    <property type="project" value="TreeGrafter"/>
</dbReference>
<evidence type="ECO:0000256" key="10">
    <source>
        <dbReference type="PROSITE-ProRule" id="PRU00176"/>
    </source>
</evidence>
<keyword evidence="4" id="KW-0507">mRNA processing</keyword>
<keyword evidence="8" id="KW-0539">Nucleus</keyword>
<keyword evidence="5" id="KW-0747">Spliceosome</keyword>
<evidence type="ECO:0000256" key="7">
    <source>
        <dbReference type="ARBA" id="ARBA00023187"/>
    </source>
</evidence>
<dbReference type="GO" id="GO:0071007">
    <property type="term" value="C:U2-type catalytic step 2 spliceosome"/>
    <property type="evidence" value="ECO:0007669"/>
    <property type="project" value="TreeGrafter"/>
</dbReference>
<evidence type="ECO:0000256" key="2">
    <source>
        <dbReference type="ARBA" id="ARBA00007781"/>
    </source>
</evidence>
<protein>
    <recommendedName>
        <fullName evidence="3">Pre-mRNA-splicing factor SLT11</fullName>
    </recommendedName>
</protein>
<comment type="similarity">
    <text evidence="2">Belongs to the SLT11 family.</text>
</comment>
<dbReference type="Proteomes" id="UP000769528">
    <property type="component" value="Unassembled WGS sequence"/>
</dbReference>
<dbReference type="Pfam" id="PF21369">
    <property type="entry name" value="STL11_N"/>
    <property type="match status" value="1"/>
</dbReference>
<dbReference type="GO" id="GO:0036002">
    <property type="term" value="F:pre-mRNA binding"/>
    <property type="evidence" value="ECO:0007669"/>
    <property type="project" value="TreeGrafter"/>
</dbReference>
<evidence type="ECO:0000256" key="8">
    <source>
        <dbReference type="ARBA" id="ARBA00023242"/>
    </source>
</evidence>
<evidence type="ECO:0000259" key="12">
    <source>
        <dbReference type="PROSITE" id="PS50102"/>
    </source>
</evidence>
<keyword evidence="14" id="KW-1185">Reference proteome</keyword>
<evidence type="ECO:0000256" key="4">
    <source>
        <dbReference type="ARBA" id="ARBA00022664"/>
    </source>
</evidence>
<keyword evidence="7" id="KW-0508">mRNA splicing</keyword>
<feature type="domain" description="RRM" evidence="12">
    <location>
        <begin position="194"/>
        <end position="274"/>
    </location>
</feature>
<dbReference type="Pfam" id="PF00076">
    <property type="entry name" value="RRM_1"/>
    <property type="match status" value="1"/>
</dbReference>
<proteinExistence type="inferred from homology"/>
<organism evidence="13 14">
    <name type="scientific">Wickerhamomyces mucosus</name>
    <dbReference type="NCBI Taxonomy" id="1378264"/>
    <lineage>
        <taxon>Eukaryota</taxon>
        <taxon>Fungi</taxon>
        <taxon>Dikarya</taxon>
        <taxon>Ascomycota</taxon>
        <taxon>Saccharomycotina</taxon>
        <taxon>Saccharomycetes</taxon>
        <taxon>Phaffomycetales</taxon>
        <taxon>Wickerhamomycetaceae</taxon>
        <taxon>Wickerhamomyces</taxon>
    </lineage>
</organism>
<dbReference type="InterPro" id="IPR000504">
    <property type="entry name" value="RRM_dom"/>
</dbReference>
<sequence>MSNMEDNEIPAVCETCLGSNTHLRMMRERDGLECKLCTRPFTVFKWSTHKNDAYKKTIICVTCSKQRNCCQSCLLDLTYGIPIQMRDAALKMAGVDNISGANEPKNEISKLYIADNSERFKSIGGASITGNSEKAKEILTKLALISQNKNSNPSTKESRDQLLPDHIDKIDVTKIISKLPLKGSLNPPNDKSITSLFIFGIDDSLPEYKISDFFEQYGKIKSFNCQHRAKCGYITFVKREDAELAAKKIPKPDDNGPGLLIVGGIPLRVTWGKERELGKSSGEKLKVASIVSKYIKKISKLDSSKMSKKRNLKQLEYMAPTISEPKKKQSKMDLNPEVSTEVKKVIYKSTGKSLEL</sequence>
<evidence type="ECO:0000256" key="1">
    <source>
        <dbReference type="ARBA" id="ARBA00004123"/>
    </source>
</evidence>
<comment type="function">
    <text evidence="9">Involved in pre-mRNA splicing. Facilitates the cooperative formation of U2/U6 helix II in association with stem II in the spliceosome. Binds to RNA.</text>
</comment>
<evidence type="ECO:0000256" key="3">
    <source>
        <dbReference type="ARBA" id="ARBA00019060"/>
    </source>
</evidence>
<evidence type="ECO:0000313" key="14">
    <source>
        <dbReference type="Proteomes" id="UP000769528"/>
    </source>
</evidence>
<dbReference type="OrthoDB" id="10259600at2759"/>
<comment type="subcellular location">
    <subcellularLocation>
        <location evidence="1">Nucleus</location>
    </subcellularLocation>
</comment>
<dbReference type="InterPro" id="IPR034356">
    <property type="entry name" value="Slt11_RRM"/>
</dbReference>
<evidence type="ECO:0000256" key="11">
    <source>
        <dbReference type="SAM" id="MobiDB-lite"/>
    </source>
</evidence>
<dbReference type="SMART" id="SM00360">
    <property type="entry name" value="RRM"/>
    <property type="match status" value="1"/>
</dbReference>
<gene>
    <name evidence="13" type="ORF">WICMUC_003408</name>
</gene>
<dbReference type="SUPFAM" id="SSF54928">
    <property type="entry name" value="RNA-binding domain, RBD"/>
    <property type="match status" value="1"/>
</dbReference>
<dbReference type="GO" id="GO:0017070">
    <property type="term" value="F:U6 snRNA binding"/>
    <property type="evidence" value="ECO:0007669"/>
    <property type="project" value="TreeGrafter"/>
</dbReference>
<reference evidence="13" key="2">
    <citation type="submission" date="2021-01" db="EMBL/GenBank/DDBJ databases">
        <authorList>
            <person name="Schikora-Tamarit M.A."/>
        </authorList>
    </citation>
    <scope>NUCLEOTIDE SEQUENCE</scope>
    <source>
        <strain evidence="13">CBS6341</strain>
    </source>
</reference>
<reference evidence="13" key="1">
    <citation type="journal article" date="2021" name="Open Biol.">
        <title>Shared evolutionary footprints suggest mitochondrial oxidative damage underlies multiple complex I losses in fungi.</title>
        <authorList>
            <person name="Schikora-Tamarit M.A."/>
            <person name="Marcet-Houben M."/>
            <person name="Nosek J."/>
            <person name="Gabaldon T."/>
        </authorList>
    </citation>
    <scope>NUCLEOTIDE SEQUENCE</scope>
    <source>
        <strain evidence="13">CBS6341</strain>
    </source>
</reference>
<dbReference type="PROSITE" id="PS50102">
    <property type="entry name" value="RRM"/>
    <property type="match status" value="1"/>
</dbReference>
<dbReference type="InterPro" id="IPR048995">
    <property type="entry name" value="STL11/RBM22-like_N"/>
</dbReference>
<feature type="region of interest" description="Disordered" evidence="11">
    <location>
        <begin position="317"/>
        <end position="336"/>
    </location>
</feature>
<evidence type="ECO:0000313" key="13">
    <source>
        <dbReference type="EMBL" id="KAH3674167.1"/>
    </source>
</evidence>
<dbReference type="CDD" id="cd12265">
    <property type="entry name" value="RRM_SLT11"/>
    <property type="match status" value="1"/>
</dbReference>
<dbReference type="GO" id="GO:0008380">
    <property type="term" value="P:RNA splicing"/>
    <property type="evidence" value="ECO:0007669"/>
    <property type="project" value="UniProtKB-KW"/>
</dbReference>
<evidence type="ECO:0000256" key="5">
    <source>
        <dbReference type="ARBA" id="ARBA00022728"/>
    </source>
</evidence>
<dbReference type="AlphaFoldDB" id="A0A9P8PLN7"/>
<evidence type="ECO:0000256" key="6">
    <source>
        <dbReference type="ARBA" id="ARBA00022884"/>
    </source>
</evidence>
<name>A0A9P8PLN7_9ASCO</name>
<evidence type="ECO:0000256" key="9">
    <source>
        <dbReference type="ARBA" id="ARBA00025609"/>
    </source>
</evidence>
<accession>A0A9P8PLN7</accession>
<dbReference type="EMBL" id="JAEUBF010000905">
    <property type="protein sequence ID" value="KAH3674167.1"/>
    <property type="molecule type" value="Genomic_DNA"/>
</dbReference>
<dbReference type="PANTHER" id="PTHR14089:SF6">
    <property type="entry name" value="PRE-MRNA-SPLICING FACTOR RBM22"/>
    <property type="match status" value="1"/>
</dbReference>
<comment type="caution">
    <text evidence="13">The sequence shown here is derived from an EMBL/GenBank/DDBJ whole genome shotgun (WGS) entry which is preliminary data.</text>
</comment>
<dbReference type="InterPro" id="IPR039171">
    <property type="entry name" value="Cwc2/Slt11"/>
</dbReference>
<dbReference type="GO" id="GO:0006397">
    <property type="term" value="P:mRNA processing"/>
    <property type="evidence" value="ECO:0007669"/>
    <property type="project" value="UniProtKB-KW"/>
</dbReference>
<keyword evidence="6 10" id="KW-0694">RNA-binding</keyword>
<dbReference type="Gene3D" id="3.30.70.330">
    <property type="match status" value="1"/>
</dbReference>
<dbReference type="InterPro" id="IPR012677">
    <property type="entry name" value="Nucleotide-bd_a/b_plait_sf"/>
</dbReference>
<dbReference type="PANTHER" id="PTHR14089">
    <property type="entry name" value="PRE-MRNA-SPLICING FACTOR RBM22"/>
    <property type="match status" value="1"/>
</dbReference>
<dbReference type="InterPro" id="IPR035979">
    <property type="entry name" value="RBD_domain_sf"/>
</dbReference>
<dbReference type="GO" id="GO:0000974">
    <property type="term" value="C:Prp19 complex"/>
    <property type="evidence" value="ECO:0007669"/>
    <property type="project" value="TreeGrafter"/>
</dbReference>